<dbReference type="AlphaFoldDB" id="A0A382PC24"/>
<organism evidence="2">
    <name type="scientific">marine metagenome</name>
    <dbReference type="NCBI Taxonomy" id="408172"/>
    <lineage>
        <taxon>unclassified sequences</taxon>
        <taxon>metagenomes</taxon>
        <taxon>ecological metagenomes</taxon>
    </lineage>
</organism>
<dbReference type="InterPro" id="IPR001637">
    <property type="entry name" value="Gln_synth_I_adenylation_site"/>
</dbReference>
<keyword evidence="1" id="KW-0472">Membrane</keyword>
<feature type="non-terminal residue" evidence="2">
    <location>
        <position position="1"/>
    </location>
</feature>
<feature type="transmembrane region" description="Helical" evidence="1">
    <location>
        <begin position="6"/>
        <end position="27"/>
    </location>
</feature>
<proteinExistence type="predicted"/>
<reference evidence="2" key="1">
    <citation type="submission" date="2018-05" db="EMBL/GenBank/DDBJ databases">
        <authorList>
            <person name="Lanie J.A."/>
            <person name="Ng W.-L."/>
            <person name="Kazmierczak K.M."/>
            <person name="Andrzejewski T.M."/>
            <person name="Davidsen T.M."/>
            <person name="Wayne K.J."/>
            <person name="Tettelin H."/>
            <person name="Glass J.I."/>
            <person name="Rusch D."/>
            <person name="Podicherti R."/>
            <person name="Tsui H.-C.T."/>
            <person name="Winkler M.E."/>
        </authorList>
    </citation>
    <scope>NUCLEOTIDE SEQUENCE</scope>
</reference>
<dbReference type="PROSITE" id="PS00182">
    <property type="entry name" value="GLNA_ADENYLATION"/>
    <property type="match status" value="1"/>
</dbReference>
<evidence type="ECO:0000313" key="2">
    <source>
        <dbReference type="EMBL" id="SVC70165.1"/>
    </source>
</evidence>
<sequence length="144" mass="16417">VLIYSIISATLLLLNIYLNPSLVGSFINKYHLVLQIACCALFIIFALLINLTSKGAEVVLLNTKRREDLLHDLKSIDLNFGLSDNALFLDLVEDIKYKMPHPNSIDKNLYNEIVEEIEKLTKPHSHPQINDKLDEILKKIKASY</sequence>
<keyword evidence="1" id="KW-1133">Transmembrane helix</keyword>
<evidence type="ECO:0000256" key="1">
    <source>
        <dbReference type="SAM" id="Phobius"/>
    </source>
</evidence>
<keyword evidence="1" id="KW-0812">Transmembrane</keyword>
<accession>A0A382PC24</accession>
<dbReference type="EMBL" id="UINC01105888">
    <property type="protein sequence ID" value="SVC70165.1"/>
    <property type="molecule type" value="Genomic_DNA"/>
</dbReference>
<feature type="transmembrane region" description="Helical" evidence="1">
    <location>
        <begin position="32"/>
        <end position="51"/>
    </location>
</feature>
<protein>
    <submittedName>
        <fullName evidence="2">Uncharacterized protein</fullName>
    </submittedName>
</protein>
<gene>
    <name evidence="2" type="ORF">METZ01_LOCUS323019</name>
</gene>
<name>A0A382PC24_9ZZZZ</name>